<dbReference type="PANTHER" id="PTHR23510:SF3">
    <property type="entry name" value="MAJOR FACILITATOR SUPERFAMILY DOMAIN-CONTAINING PROTEIN 8"/>
    <property type="match status" value="1"/>
</dbReference>
<gene>
    <name evidence="8" type="ORF">BXYJ_LOCUS5267</name>
</gene>
<comment type="subcellular location">
    <subcellularLocation>
        <location evidence="1">Endomembrane system</location>
        <topology evidence="1">Multi-pass membrane protein</topology>
    </subcellularLocation>
</comment>
<dbReference type="InterPro" id="IPR036259">
    <property type="entry name" value="MFS_trans_sf"/>
</dbReference>
<keyword evidence="4 6" id="KW-1133">Transmembrane helix</keyword>
<protein>
    <submittedName>
        <fullName evidence="8">(pine wood nematode) hypothetical protein</fullName>
    </submittedName>
</protein>
<dbReference type="InterPro" id="IPR051068">
    <property type="entry name" value="MFS_Domain-Containing_Protein"/>
</dbReference>
<feature type="transmembrane region" description="Helical" evidence="6">
    <location>
        <begin position="170"/>
        <end position="192"/>
    </location>
</feature>
<feature type="transmembrane region" description="Helical" evidence="6">
    <location>
        <begin position="109"/>
        <end position="129"/>
    </location>
</feature>
<feature type="transmembrane region" description="Helical" evidence="6">
    <location>
        <begin position="135"/>
        <end position="158"/>
    </location>
</feature>
<keyword evidence="3 6" id="KW-0812">Transmembrane</keyword>
<dbReference type="GO" id="GO:0012505">
    <property type="term" value="C:endomembrane system"/>
    <property type="evidence" value="ECO:0007669"/>
    <property type="project" value="UniProtKB-SubCell"/>
</dbReference>
<feature type="domain" description="Major facilitator superfamily (MFS) profile" evidence="7">
    <location>
        <begin position="39"/>
        <end position="487"/>
    </location>
</feature>
<evidence type="ECO:0000256" key="3">
    <source>
        <dbReference type="ARBA" id="ARBA00022692"/>
    </source>
</evidence>
<dbReference type="GO" id="GO:0005765">
    <property type="term" value="C:lysosomal membrane"/>
    <property type="evidence" value="ECO:0007669"/>
    <property type="project" value="TreeGrafter"/>
</dbReference>
<feature type="transmembrane region" description="Helical" evidence="6">
    <location>
        <begin position="466"/>
        <end position="484"/>
    </location>
</feature>
<dbReference type="InterPro" id="IPR011701">
    <property type="entry name" value="MFS"/>
</dbReference>
<dbReference type="EMBL" id="CAJFCV020000002">
    <property type="protein sequence ID" value="CAG9101871.1"/>
    <property type="molecule type" value="Genomic_DNA"/>
</dbReference>
<dbReference type="InterPro" id="IPR020846">
    <property type="entry name" value="MFS_dom"/>
</dbReference>
<accession>A0A7I8WYX4</accession>
<feature type="transmembrane region" description="Helical" evidence="6">
    <location>
        <begin position="400"/>
        <end position="422"/>
    </location>
</feature>
<dbReference type="GO" id="GO:0022857">
    <property type="term" value="F:transmembrane transporter activity"/>
    <property type="evidence" value="ECO:0007669"/>
    <property type="project" value="InterPro"/>
</dbReference>
<organism evidence="8 9">
    <name type="scientific">Bursaphelenchus xylophilus</name>
    <name type="common">Pinewood nematode worm</name>
    <name type="synonym">Aphelenchoides xylophilus</name>
    <dbReference type="NCBI Taxonomy" id="6326"/>
    <lineage>
        <taxon>Eukaryota</taxon>
        <taxon>Metazoa</taxon>
        <taxon>Ecdysozoa</taxon>
        <taxon>Nematoda</taxon>
        <taxon>Chromadorea</taxon>
        <taxon>Rhabditida</taxon>
        <taxon>Tylenchina</taxon>
        <taxon>Tylenchomorpha</taxon>
        <taxon>Aphelenchoidea</taxon>
        <taxon>Aphelenchoididae</taxon>
        <taxon>Bursaphelenchus</taxon>
    </lineage>
</organism>
<dbReference type="PANTHER" id="PTHR23510">
    <property type="entry name" value="INNER MEMBRANE TRANSPORT PROTEIN YAJR"/>
    <property type="match status" value="1"/>
</dbReference>
<sequence>MSRRPSSESVNSGKFSLNSFADSSTNASDFNETRTEWTSIYSAALLSFISAVQFSLYLSSMWPYMQMLDKEITENFFGLVVSAYSVGQIVAAPLFGWWSNRIKKVSPPLSVGLTMMLLGNAMYIVMAVVPIPNRILLLVGRLITGVGSGNVALLRTYASTASTTDDRSRAIAFVTCGQALGMVVGPVFQLIFTPLGFPGFELFVDKLRFNLYTAPAYLACLMNIAGMGLLRFAFVEKSVGIVTKTCQSADAESQRVEEVEVQLPKYDGCAILVCYATRFTDVFVRTNLETLGAAFAMMMFSMTEHESVAYNPAAQGVVGFLTFATYVFYIYFHLDKHINMRLGCMISLAALIVFHLLTFSWPFLPKLNEAFDPNDTAVGCNFGRFAWCDQMNAVNVYVYYGSYAIVIGLAFPLLTITMNTLFSRILGPRRQGTEQGLLQGCSGLARLIGPLAGSSLYTAWGPRPVWIMEIVVIVAVLLSWLKMYRRMVPFEERMLRRPSANSFASNLTIVRNEKRNESDESA</sequence>
<dbReference type="SMR" id="A0A7I8WYX4"/>
<feature type="transmembrane region" description="Helical" evidence="6">
    <location>
        <begin position="76"/>
        <end position="97"/>
    </location>
</feature>
<dbReference type="SUPFAM" id="SSF103473">
    <property type="entry name" value="MFS general substrate transporter"/>
    <property type="match status" value="1"/>
</dbReference>
<evidence type="ECO:0000256" key="1">
    <source>
        <dbReference type="ARBA" id="ARBA00004127"/>
    </source>
</evidence>
<dbReference type="AlphaFoldDB" id="A0A7I8WYX4"/>
<proteinExistence type="predicted"/>
<keyword evidence="5 6" id="KW-0472">Membrane</keyword>
<reference evidence="8" key="1">
    <citation type="submission" date="2020-09" db="EMBL/GenBank/DDBJ databases">
        <authorList>
            <person name="Kikuchi T."/>
        </authorList>
    </citation>
    <scope>NUCLEOTIDE SEQUENCE</scope>
    <source>
        <strain evidence="8">Ka4C1</strain>
    </source>
</reference>
<dbReference type="PROSITE" id="PS50850">
    <property type="entry name" value="MFS"/>
    <property type="match status" value="1"/>
</dbReference>
<evidence type="ECO:0000259" key="7">
    <source>
        <dbReference type="PROSITE" id="PS50850"/>
    </source>
</evidence>
<dbReference type="OrthoDB" id="370281at2759"/>
<evidence type="ECO:0000256" key="2">
    <source>
        <dbReference type="ARBA" id="ARBA00022448"/>
    </source>
</evidence>
<dbReference type="Pfam" id="PF07690">
    <property type="entry name" value="MFS_1"/>
    <property type="match status" value="2"/>
</dbReference>
<feature type="transmembrane region" description="Helical" evidence="6">
    <location>
        <begin position="40"/>
        <end position="64"/>
    </location>
</feature>
<evidence type="ECO:0000256" key="6">
    <source>
        <dbReference type="SAM" id="Phobius"/>
    </source>
</evidence>
<dbReference type="Gene3D" id="1.20.1250.20">
    <property type="entry name" value="MFS general substrate transporter like domains"/>
    <property type="match status" value="1"/>
</dbReference>
<evidence type="ECO:0000313" key="9">
    <source>
        <dbReference type="Proteomes" id="UP000659654"/>
    </source>
</evidence>
<dbReference type="Proteomes" id="UP000659654">
    <property type="component" value="Unassembled WGS sequence"/>
</dbReference>
<keyword evidence="2" id="KW-0813">Transport</keyword>
<dbReference type="EMBL" id="CAJFDI010000002">
    <property type="protein sequence ID" value="CAD5217874.1"/>
    <property type="molecule type" value="Genomic_DNA"/>
</dbReference>
<evidence type="ECO:0000256" key="4">
    <source>
        <dbReference type="ARBA" id="ARBA00022989"/>
    </source>
</evidence>
<evidence type="ECO:0000313" key="8">
    <source>
        <dbReference type="EMBL" id="CAD5217874.1"/>
    </source>
</evidence>
<dbReference type="Proteomes" id="UP000582659">
    <property type="component" value="Unassembled WGS sequence"/>
</dbReference>
<dbReference type="CDD" id="cd17326">
    <property type="entry name" value="MFS_MFSD8"/>
    <property type="match status" value="1"/>
</dbReference>
<evidence type="ECO:0000256" key="5">
    <source>
        <dbReference type="ARBA" id="ARBA00023136"/>
    </source>
</evidence>
<name>A0A7I8WYX4_BURXY</name>
<keyword evidence="9" id="KW-1185">Reference proteome</keyword>
<feature type="transmembrane region" description="Helical" evidence="6">
    <location>
        <begin position="212"/>
        <end position="234"/>
    </location>
</feature>
<feature type="transmembrane region" description="Helical" evidence="6">
    <location>
        <begin position="344"/>
        <end position="364"/>
    </location>
</feature>
<comment type="caution">
    <text evidence="8">The sequence shown here is derived from an EMBL/GenBank/DDBJ whole genome shotgun (WGS) entry which is preliminary data.</text>
</comment>
<feature type="transmembrane region" description="Helical" evidence="6">
    <location>
        <begin position="313"/>
        <end position="332"/>
    </location>
</feature>